<accession>A0A848L6X7</accession>
<feature type="domain" description="DUF2249" evidence="1">
    <location>
        <begin position="6"/>
        <end position="75"/>
    </location>
</feature>
<dbReference type="EMBL" id="JABBNB010000035">
    <property type="protein sequence ID" value="NMO04453.1"/>
    <property type="molecule type" value="Genomic_DNA"/>
</dbReference>
<dbReference type="SUPFAM" id="SSF51182">
    <property type="entry name" value="RmlC-like cupins"/>
    <property type="match status" value="1"/>
</dbReference>
<protein>
    <submittedName>
        <fullName evidence="2">DUF2249 domain-containing protein</fullName>
    </submittedName>
</protein>
<evidence type="ECO:0000259" key="1">
    <source>
        <dbReference type="Pfam" id="PF10006"/>
    </source>
</evidence>
<proteinExistence type="predicted"/>
<name>A0A848L6X7_9ACTN</name>
<reference evidence="2 3" key="1">
    <citation type="submission" date="2020-04" db="EMBL/GenBank/DDBJ databases">
        <title>Gordonia sp. nov. TBRC 11910.</title>
        <authorList>
            <person name="Suriyachadkun C."/>
        </authorList>
    </citation>
    <scope>NUCLEOTIDE SEQUENCE [LARGE SCALE GENOMIC DNA]</scope>
    <source>
        <strain evidence="2 3">TBRC 11910</strain>
    </source>
</reference>
<dbReference type="Gene3D" id="2.60.120.10">
    <property type="entry name" value="Jelly Rolls"/>
    <property type="match status" value="1"/>
</dbReference>
<dbReference type="AlphaFoldDB" id="A0A848L6X7"/>
<dbReference type="Pfam" id="PF10006">
    <property type="entry name" value="DUF2249"/>
    <property type="match status" value="1"/>
</dbReference>
<sequence length="198" mass="22161">MTDHTTLDVREIPKPQRHPQIFGIFRDLAAGDSLLLVNDHDPRHLHDEFEASYPGSYAWEYVRREHRDYQVRISKVTSTPLPRKLTNLVDAVDTGSDAAGVRWKLDAPDRGLDSNVIALAPRQQIARHTGAEVDVLIQILGGDGTLGTEGEDVALAIGDLIWLPHHSQREFTAGPTGLTYLTVHRHRESLVIEPFTPR</sequence>
<organism evidence="2 3">
    <name type="scientific">Gordonia asplenii</name>
    <dbReference type="NCBI Taxonomy" id="2725283"/>
    <lineage>
        <taxon>Bacteria</taxon>
        <taxon>Bacillati</taxon>
        <taxon>Actinomycetota</taxon>
        <taxon>Actinomycetes</taxon>
        <taxon>Mycobacteriales</taxon>
        <taxon>Gordoniaceae</taxon>
        <taxon>Gordonia</taxon>
    </lineage>
</organism>
<evidence type="ECO:0000313" key="3">
    <source>
        <dbReference type="Proteomes" id="UP000550729"/>
    </source>
</evidence>
<dbReference type="InterPro" id="IPR011051">
    <property type="entry name" value="RmlC_Cupin_sf"/>
</dbReference>
<dbReference type="Proteomes" id="UP000550729">
    <property type="component" value="Unassembled WGS sequence"/>
</dbReference>
<dbReference type="RefSeq" id="WP_170196955.1">
    <property type="nucleotide sequence ID" value="NZ_JABBNB010000035.1"/>
</dbReference>
<gene>
    <name evidence="2" type="ORF">HH308_24860</name>
</gene>
<dbReference type="InterPro" id="IPR014710">
    <property type="entry name" value="RmlC-like_jellyroll"/>
</dbReference>
<evidence type="ECO:0000313" key="2">
    <source>
        <dbReference type="EMBL" id="NMO04453.1"/>
    </source>
</evidence>
<keyword evidence="3" id="KW-1185">Reference proteome</keyword>
<dbReference type="InterPro" id="IPR018720">
    <property type="entry name" value="DUF2249"/>
</dbReference>
<comment type="caution">
    <text evidence="2">The sequence shown here is derived from an EMBL/GenBank/DDBJ whole genome shotgun (WGS) entry which is preliminary data.</text>
</comment>